<comment type="caution">
    <text evidence="2">The sequence shown here is derived from an EMBL/GenBank/DDBJ whole genome shotgun (WGS) entry which is preliminary data.</text>
</comment>
<dbReference type="AlphaFoldDB" id="A0AAD7U8I8"/>
<protein>
    <recommendedName>
        <fullName evidence="1">SET domain-containing protein</fullName>
    </recommendedName>
</protein>
<dbReference type="PANTHER" id="PTHR12197">
    <property type="entry name" value="HISTONE-LYSINE N-METHYLTRANSFERASE SMYD"/>
    <property type="match status" value="1"/>
</dbReference>
<dbReference type="SUPFAM" id="SSF82199">
    <property type="entry name" value="SET domain"/>
    <property type="match status" value="1"/>
</dbReference>
<evidence type="ECO:0000313" key="2">
    <source>
        <dbReference type="EMBL" id="KAJ8600251.1"/>
    </source>
</evidence>
<sequence>MLLLNTLLDTARRGVEVVEVCGIKGRGVVARQGFAAGDVVVQSEPLAATGHNKQFLPWTLAPEEAQWGSATLTARRRFEEEAPRVGAAISDGSLRRFPALAAQIAVRLACEPGDTSAFGVVLAALCAPRLEVVPEAWLADHATLREALGDAPDWCTPRWYAGILGRLHLNAMRSTDGTVSALYALPSLFNHDRDPTLLAHFADASVSFYAARSISPEEELTISYLPDDDGGGGSMDQAARNHFLYEHYGFVEVSSFS</sequence>
<dbReference type="PROSITE" id="PS50280">
    <property type="entry name" value="SET"/>
    <property type="match status" value="1"/>
</dbReference>
<dbReference type="Gene3D" id="2.170.270.10">
    <property type="entry name" value="SET domain"/>
    <property type="match status" value="1"/>
</dbReference>
<dbReference type="EMBL" id="JAQMWT010000526">
    <property type="protein sequence ID" value="KAJ8600251.1"/>
    <property type="molecule type" value="Genomic_DNA"/>
</dbReference>
<dbReference type="InterPro" id="IPR050869">
    <property type="entry name" value="H3K4_H4K5_MeTrfase"/>
</dbReference>
<dbReference type="GO" id="GO:0005634">
    <property type="term" value="C:nucleus"/>
    <property type="evidence" value="ECO:0007669"/>
    <property type="project" value="TreeGrafter"/>
</dbReference>
<evidence type="ECO:0000259" key="1">
    <source>
        <dbReference type="PROSITE" id="PS50280"/>
    </source>
</evidence>
<feature type="domain" description="SET" evidence="1">
    <location>
        <begin position="13"/>
        <end position="225"/>
    </location>
</feature>
<dbReference type="PANTHER" id="PTHR12197:SF298">
    <property type="entry name" value="HISTONE-LYSINE N-METHYLTRANSFERASE ATXR4"/>
    <property type="match status" value="1"/>
</dbReference>
<dbReference type="InterPro" id="IPR046341">
    <property type="entry name" value="SET_dom_sf"/>
</dbReference>
<reference evidence="2" key="1">
    <citation type="submission" date="2023-01" db="EMBL/GenBank/DDBJ databases">
        <title>Metagenome sequencing of chrysophaentin producing Chrysophaeum taylorii.</title>
        <authorList>
            <person name="Davison J."/>
            <person name="Bewley C."/>
        </authorList>
    </citation>
    <scope>NUCLEOTIDE SEQUENCE</scope>
    <source>
        <strain evidence="2">NIES-1699</strain>
    </source>
</reference>
<accession>A0AAD7U8I8</accession>
<name>A0AAD7U8I8_9STRA</name>
<dbReference type="InterPro" id="IPR001214">
    <property type="entry name" value="SET_dom"/>
</dbReference>
<proteinExistence type="predicted"/>
<organism evidence="2 3">
    <name type="scientific">Chrysophaeum taylorii</name>
    <dbReference type="NCBI Taxonomy" id="2483200"/>
    <lineage>
        <taxon>Eukaryota</taxon>
        <taxon>Sar</taxon>
        <taxon>Stramenopiles</taxon>
        <taxon>Ochrophyta</taxon>
        <taxon>Pelagophyceae</taxon>
        <taxon>Pelagomonadales</taxon>
        <taxon>Pelagomonadaceae</taxon>
        <taxon>Chrysophaeum</taxon>
    </lineage>
</organism>
<keyword evidence="3" id="KW-1185">Reference proteome</keyword>
<dbReference type="Pfam" id="PF00856">
    <property type="entry name" value="SET"/>
    <property type="match status" value="1"/>
</dbReference>
<gene>
    <name evidence="2" type="ORF">CTAYLR_002000</name>
</gene>
<evidence type="ECO:0000313" key="3">
    <source>
        <dbReference type="Proteomes" id="UP001230188"/>
    </source>
</evidence>
<dbReference type="Proteomes" id="UP001230188">
    <property type="component" value="Unassembled WGS sequence"/>
</dbReference>